<dbReference type="PROSITE" id="PS51272">
    <property type="entry name" value="SLH"/>
    <property type="match status" value="1"/>
</dbReference>
<dbReference type="InterPro" id="IPR001119">
    <property type="entry name" value="SLH_dom"/>
</dbReference>
<proteinExistence type="predicted"/>
<organism evidence="3 4">
    <name type="scientific">Paenibacillus hodogayensis</name>
    <dbReference type="NCBI Taxonomy" id="279208"/>
    <lineage>
        <taxon>Bacteria</taxon>
        <taxon>Bacillati</taxon>
        <taxon>Bacillota</taxon>
        <taxon>Bacilli</taxon>
        <taxon>Bacillales</taxon>
        <taxon>Paenibacillaceae</taxon>
        <taxon>Paenibacillus</taxon>
    </lineage>
</organism>
<reference evidence="3 4" key="1">
    <citation type="submission" date="2024-09" db="EMBL/GenBank/DDBJ databases">
        <authorList>
            <person name="Sun Q."/>
            <person name="Mori K."/>
        </authorList>
    </citation>
    <scope>NUCLEOTIDE SEQUENCE [LARGE SCALE GENOMIC DNA]</scope>
    <source>
        <strain evidence="3 4">JCM 12520</strain>
    </source>
</reference>
<evidence type="ECO:0000313" key="4">
    <source>
        <dbReference type="Proteomes" id="UP001589619"/>
    </source>
</evidence>
<keyword evidence="4" id="KW-1185">Reference proteome</keyword>
<dbReference type="GO" id="GO:0006508">
    <property type="term" value="P:proteolysis"/>
    <property type="evidence" value="ECO:0007669"/>
    <property type="project" value="UniProtKB-KW"/>
</dbReference>
<dbReference type="EMBL" id="JBHMAG010000003">
    <property type="protein sequence ID" value="MFB9750380.1"/>
    <property type="molecule type" value="Genomic_DNA"/>
</dbReference>
<feature type="chain" id="PRO_5046083724" evidence="1">
    <location>
        <begin position="28"/>
        <end position="303"/>
    </location>
</feature>
<gene>
    <name evidence="3" type="ORF">ACFFNY_02240</name>
</gene>
<keyword evidence="3" id="KW-0645">Protease</keyword>
<dbReference type="GO" id="GO:0008233">
    <property type="term" value="F:peptidase activity"/>
    <property type="evidence" value="ECO:0007669"/>
    <property type="project" value="UniProtKB-KW"/>
</dbReference>
<protein>
    <submittedName>
        <fullName evidence="3">Protease complex subunit PrcB family protein</fullName>
    </submittedName>
</protein>
<evidence type="ECO:0000259" key="2">
    <source>
        <dbReference type="PROSITE" id="PS51272"/>
    </source>
</evidence>
<dbReference type="InterPro" id="IPR025748">
    <property type="entry name" value="PrcB_C_dom"/>
</dbReference>
<keyword evidence="1" id="KW-0732">Signal</keyword>
<dbReference type="Proteomes" id="UP001589619">
    <property type="component" value="Unassembled WGS sequence"/>
</dbReference>
<evidence type="ECO:0000313" key="3">
    <source>
        <dbReference type="EMBL" id="MFB9750380.1"/>
    </source>
</evidence>
<accession>A0ABV5VQD8</accession>
<name>A0ABV5VQD8_9BACL</name>
<sequence>MKQKLTWTATAALALTTILGGSAYAFSDIKGDPNETQIISLQQAGIISGVTAEQFAPKGKVTMAQSVAMLVKAFDLNINHISFIKQPKASDYFTGIADDAWYATPFLYAQLNGLPLPKDVDPTANVTKEQFADLLFHALTAKGDYAFVKMFVELKDEKDVTQAYMSSIQNLVLGKMVELDNGYFHPKQELTRGEAASMLQAAIDFANTHKPVPPVPQEQANVTLSVTRVTDDVNKVTLTWSDRPNPGYGITVSSIEFMDNGNAVITYAIHEPDPDKMYPQVISEAKVDTYVSSAYKPVLNSPQ</sequence>
<dbReference type="RefSeq" id="WP_344907349.1">
    <property type="nucleotide sequence ID" value="NZ_BAAAYO010000005.1"/>
</dbReference>
<feature type="domain" description="SLH" evidence="2">
    <location>
        <begin position="21"/>
        <end position="84"/>
    </location>
</feature>
<evidence type="ECO:0000256" key="1">
    <source>
        <dbReference type="SAM" id="SignalP"/>
    </source>
</evidence>
<dbReference type="Pfam" id="PF14343">
    <property type="entry name" value="PrcB_C"/>
    <property type="match status" value="1"/>
</dbReference>
<dbReference type="Pfam" id="PF00395">
    <property type="entry name" value="SLH"/>
    <property type="match status" value="1"/>
</dbReference>
<keyword evidence="3" id="KW-0378">Hydrolase</keyword>
<comment type="caution">
    <text evidence="3">The sequence shown here is derived from an EMBL/GenBank/DDBJ whole genome shotgun (WGS) entry which is preliminary data.</text>
</comment>
<feature type="signal peptide" evidence="1">
    <location>
        <begin position="1"/>
        <end position="27"/>
    </location>
</feature>